<proteinExistence type="predicted"/>
<gene>
    <name evidence="2" type="ORF">PanWU01x14_280480</name>
</gene>
<reference evidence="3" key="1">
    <citation type="submission" date="2016-06" db="EMBL/GenBank/DDBJ databases">
        <title>Parallel loss of symbiosis genes in relatives of nitrogen-fixing non-legume Parasponia.</title>
        <authorList>
            <person name="Van Velzen R."/>
            <person name="Holmer R."/>
            <person name="Bu F."/>
            <person name="Rutten L."/>
            <person name="Van Zeijl A."/>
            <person name="Liu W."/>
            <person name="Santuari L."/>
            <person name="Cao Q."/>
            <person name="Sharma T."/>
            <person name="Shen D."/>
            <person name="Roswanjaya Y."/>
            <person name="Wardhani T."/>
            <person name="Kalhor M.S."/>
            <person name="Jansen J."/>
            <person name="Van den Hoogen J."/>
            <person name="Gungor B."/>
            <person name="Hartog M."/>
            <person name="Hontelez J."/>
            <person name="Verver J."/>
            <person name="Yang W.-C."/>
            <person name="Schijlen E."/>
            <person name="Repin R."/>
            <person name="Schilthuizen M."/>
            <person name="Schranz E."/>
            <person name="Heidstra R."/>
            <person name="Miyata K."/>
            <person name="Fedorova E."/>
            <person name="Kohlen W."/>
            <person name="Bisseling T."/>
            <person name="Smit S."/>
            <person name="Geurts R."/>
        </authorList>
    </citation>
    <scope>NUCLEOTIDE SEQUENCE [LARGE SCALE GENOMIC DNA]</scope>
    <source>
        <strain evidence="3">cv. WU1-14</strain>
    </source>
</reference>
<feature type="region of interest" description="Disordered" evidence="1">
    <location>
        <begin position="37"/>
        <end position="62"/>
    </location>
</feature>
<protein>
    <submittedName>
        <fullName evidence="2">Uncharacterized protein</fullName>
    </submittedName>
</protein>
<dbReference type="OrthoDB" id="1731907at2759"/>
<dbReference type="EMBL" id="JXTB01000387">
    <property type="protein sequence ID" value="PON42654.1"/>
    <property type="molecule type" value="Genomic_DNA"/>
</dbReference>
<sequence>MRAEMDKMNAQIESLKFIIKVLQNAVFEKEQGHVRNADIGEGNVLEPPSGKASYTTHQSTPEDDPNVGFLCKLIVETKEHIVALGKVYYDYGQDSYYMVFHWEMAI</sequence>
<accession>A0A2P5B1I9</accession>
<evidence type="ECO:0000313" key="2">
    <source>
        <dbReference type="EMBL" id="PON42654.1"/>
    </source>
</evidence>
<dbReference type="AlphaFoldDB" id="A0A2P5B1I9"/>
<comment type="caution">
    <text evidence="2">The sequence shown here is derived from an EMBL/GenBank/DDBJ whole genome shotgun (WGS) entry which is preliminary data.</text>
</comment>
<keyword evidence="3" id="KW-1185">Reference proteome</keyword>
<dbReference type="Proteomes" id="UP000237105">
    <property type="component" value="Unassembled WGS sequence"/>
</dbReference>
<evidence type="ECO:0000313" key="3">
    <source>
        <dbReference type="Proteomes" id="UP000237105"/>
    </source>
</evidence>
<organism evidence="2 3">
    <name type="scientific">Parasponia andersonii</name>
    <name type="common">Sponia andersonii</name>
    <dbReference type="NCBI Taxonomy" id="3476"/>
    <lineage>
        <taxon>Eukaryota</taxon>
        <taxon>Viridiplantae</taxon>
        <taxon>Streptophyta</taxon>
        <taxon>Embryophyta</taxon>
        <taxon>Tracheophyta</taxon>
        <taxon>Spermatophyta</taxon>
        <taxon>Magnoliopsida</taxon>
        <taxon>eudicotyledons</taxon>
        <taxon>Gunneridae</taxon>
        <taxon>Pentapetalae</taxon>
        <taxon>rosids</taxon>
        <taxon>fabids</taxon>
        <taxon>Rosales</taxon>
        <taxon>Cannabaceae</taxon>
        <taxon>Parasponia</taxon>
    </lineage>
</organism>
<evidence type="ECO:0000256" key="1">
    <source>
        <dbReference type="SAM" id="MobiDB-lite"/>
    </source>
</evidence>
<name>A0A2P5B1I9_PARAD</name>